<dbReference type="EMBL" id="OU896711">
    <property type="protein sequence ID" value="CAG9822182.1"/>
    <property type="molecule type" value="Genomic_DNA"/>
</dbReference>
<name>A0A9N9SM27_PHACE</name>
<organism evidence="2 3">
    <name type="scientific">Phaedon cochleariae</name>
    <name type="common">Mustard beetle</name>
    <dbReference type="NCBI Taxonomy" id="80249"/>
    <lineage>
        <taxon>Eukaryota</taxon>
        <taxon>Metazoa</taxon>
        <taxon>Ecdysozoa</taxon>
        <taxon>Arthropoda</taxon>
        <taxon>Hexapoda</taxon>
        <taxon>Insecta</taxon>
        <taxon>Pterygota</taxon>
        <taxon>Neoptera</taxon>
        <taxon>Endopterygota</taxon>
        <taxon>Coleoptera</taxon>
        <taxon>Polyphaga</taxon>
        <taxon>Cucujiformia</taxon>
        <taxon>Chrysomeloidea</taxon>
        <taxon>Chrysomelidae</taxon>
        <taxon>Chrysomelinae</taxon>
        <taxon>Chrysomelini</taxon>
        <taxon>Phaedon</taxon>
    </lineage>
</organism>
<evidence type="ECO:0000256" key="1">
    <source>
        <dbReference type="SAM" id="Phobius"/>
    </source>
</evidence>
<dbReference type="AlphaFoldDB" id="A0A9N9SM27"/>
<keyword evidence="1" id="KW-0472">Membrane</keyword>
<gene>
    <name evidence="2" type="ORF">PHAECO_LOCUS9270</name>
</gene>
<evidence type="ECO:0000313" key="3">
    <source>
        <dbReference type="Proteomes" id="UP001153737"/>
    </source>
</evidence>
<reference evidence="2" key="2">
    <citation type="submission" date="2022-10" db="EMBL/GenBank/DDBJ databases">
        <authorList>
            <consortium name="ENA_rothamsted_submissions"/>
            <consortium name="culmorum"/>
            <person name="King R."/>
        </authorList>
    </citation>
    <scope>NUCLEOTIDE SEQUENCE</scope>
</reference>
<reference evidence="2" key="1">
    <citation type="submission" date="2022-01" db="EMBL/GenBank/DDBJ databases">
        <authorList>
            <person name="King R."/>
        </authorList>
    </citation>
    <scope>NUCLEOTIDE SEQUENCE</scope>
</reference>
<protein>
    <submittedName>
        <fullName evidence="2">Uncharacterized protein</fullName>
    </submittedName>
</protein>
<keyword evidence="1" id="KW-1133">Transmembrane helix</keyword>
<dbReference type="Proteomes" id="UP001153737">
    <property type="component" value="Chromosome 5"/>
</dbReference>
<accession>A0A9N9SM27</accession>
<dbReference type="OrthoDB" id="6778854at2759"/>
<keyword evidence="1" id="KW-0812">Transmembrane</keyword>
<sequence length="270" mass="30490">MEELKSENEILKKQMLNFSGKGAFLLWDMFKNDRFIMNGEWTQDEAAQVMYHCTFGTFKEDLGILGEMTNQGNWFTREDLGGSRNVRFSEEFFENISKKLGGSSGGRTIQQLTSSLSDLLDKLLQKLRNDGGLMEMGTTSWFLMEDTDEEKIQTPSNFEASARGKFFLGKKTPNSSTVHGVLIVVFSMCLTFCMLGELTRCYVCRSSGGRTIQQLTSSLSDLLDKLSQKLRDDGGLLEMGTTSWFLMEDTDEEKIQTPSNFVASARGKFF</sequence>
<evidence type="ECO:0000313" key="2">
    <source>
        <dbReference type="EMBL" id="CAG9822182.1"/>
    </source>
</evidence>
<proteinExistence type="predicted"/>
<keyword evidence="3" id="KW-1185">Reference proteome</keyword>
<feature type="transmembrane region" description="Helical" evidence="1">
    <location>
        <begin position="178"/>
        <end position="196"/>
    </location>
</feature>